<evidence type="ECO:0000313" key="9">
    <source>
        <dbReference type="EMBL" id="KAI3430293.1"/>
    </source>
</evidence>
<feature type="compositionally biased region" description="Basic and acidic residues" evidence="8">
    <location>
        <begin position="320"/>
        <end position="374"/>
    </location>
</feature>
<reference evidence="9" key="1">
    <citation type="journal article" date="2019" name="Plant J.">
        <title>Chlorella vulgaris genome assembly and annotation reveals the molecular basis for metabolic acclimation to high light conditions.</title>
        <authorList>
            <person name="Cecchin M."/>
            <person name="Marcolungo L."/>
            <person name="Rossato M."/>
            <person name="Girolomoni L."/>
            <person name="Cosentino E."/>
            <person name="Cuine S."/>
            <person name="Li-Beisson Y."/>
            <person name="Delledonne M."/>
            <person name="Ballottari M."/>
        </authorList>
    </citation>
    <scope>NUCLEOTIDE SEQUENCE</scope>
    <source>
        <strain evidence="9">211/11P</strain>
    </source>
</reference>
<evidence type="ECO:0000256" key="7">
    <source>
        <dbReference type="RuleBase" id="RU367025"/>
    </source>
</evidence>
<dbReference type="OrthoDB" id="190958at2759"/>
<comment type="similarity">
    <text evidence="2 7">Belongs to the PRP38 family.</text>
</comment>
<dbReference type="Pfam" id="PF03371">
    <property type="entry name" value="PRP38"/>
    <property type="match status" value="1"/>
</dbReference>
<comment type="caution">
    <text evidence="9">The sequence shown here is derived from an EMBL/GenBank/DDBJ whole genome shotgun (WGS) entry which is preliminary data.</text>
</comment>
<name>A0A9D4TNA8_CHLVU</name>
<evidence type="ECO:0000256" key="2">
    <source>
        <dbReference type="ARBA" id="ARBA00006164"/>
    </source>
</evidence>
<keyword evidence="4 7" id="KW-0747">Spliceosome</keyword>
<keyword evidence="6 7" id="KW-0539">Nucleus</keyword>
<accession>A0A9D4TNA8</accession>
<evidence type="ECO:0000256" key="6">
    <source>
        <dbReference type="ARBA" id="ARBA00023242"/>
    </source>
</evidence>
<evidence type="ECO:0000256" key="1">
    <source>
        <dbReference type="ARBA" id="ARBA00004123"/>
    </source>
</evidence>
<comment type="subcellular location">
    <subcellularLocation>
        <location evidence="1 7">Nucleus</location>
    </subcellularLocation>
</comment>
<dbReference type="AlphaFoldDB" id="A0A9D4TNA8"/>
<keyword evidence="10" id="KW-1185">Reference proteome</keyword>
<keyword evidence="3 7" id="KW-0507">mRNA processing</keyword>
<dbReference type="GO" id="GO:0000398">
    <property type="term" value="P:mRNA splicing, via spliceosome"/>
    <property type="evidence" value="ECO:0007669"/>
    <property type="project" value="UniProtKB-UniRule"/>
</dbReference>
<feature type="region of interest" description="Disordered" evidence="8">
    <location>
        <begin position="217"/>
        <end position="422"/>
    </location>
</feature>
<dbReference type="PANTHER" id="PTHR23142">
    <property type="entry name" value="PRE-MRNA-SPLICING FACTOR 38A-RELATED"/>
    <property type="match status" value="1"/>
</dbReference>
<feature type="compositionally biased region" description="Basic and acidic residues" evidence="8">
    <location>
        <begin position="382"/>
        <end position="406"/>
    </location>
</feature>
<feature type="compositionally biased region" description="Basic residues" evidence="8">
    <location>
        <begin position="291"/>
        <end position="301"/>
    </location>
</feature>
<dbReference type="Proteomes" id="UP001055712">
    <property type="component" value="Unassembled WGS sequence"/>
</dbReference>
<reference evidence="9" key="2">
    <citation type="submission" date="2020-11" db="EMBL/GenBank/DDBJ databases">
        <authorList>
            <person name="Cecchin M."/>
            <person name="Marcolungo L."/>
            <person name="Rossato M."/>
            <person name="Girolomoni L."/>
            <person name="Cosentino E."/>
            <person name="Cuine S."/>
            <person name="Li-Beisson Y."/>
            <person name="Delledonne M."/>
            <person name="Ballottari M."/>
        </authorList>
    </citation>
    <scope>NUCLEOTIDE SEQUENCE</scope>
    <source>
        <strain evidence="9">211/11P</strain>
        <tissue evidence="9">Whole cell</tissue>
    </source>
</reference>
<feature type="compositionally biased region" description="Basic and acidic residues" evidence="8">
    <location>
        <begin position="237"/>
        <end position="275"/>
    </location>
</feature>
<organism evidence="9 10">
    <name type="scientific">Chlorella vulgaris</name>
    <name type="common">Green alga</name>
    <dbReference type="NCBI Taxonomy" id="3077"/>
    <lineage>
        <taxon>Eukaryota</taxon>
        <taxon>Viridiplantae</taxon>
        <taxon>Chlorophyta</taxon>
        <taxon>core chlorophytes</taxon>
        <taxon>Trebouxiophyceae</taxon>
        <taxon>Chlorellales</taxon>
        <taxon>Chlorellaceae</taxon>
        <taxon>Chlorella clade</taxon>
        <taxon>Chlorella</taxon>
    </lineage>
</organism>
<comment type="function">
    <text evidence="7">Required for pre-mRNA splicing.</text>
</comment>
<evidence type="ECO:0000256" key="8">
    <source>
        <dbReference type="SAM" id="MobiDB-lite"/>
    </source>
</evidence>
<feature type="compositionally biased region" description="Basic residues" evidence="8">
    <location>
        <begin position="308"/>
        <end position="319"/>
    </location>
</feature>
<evidence type="ECO:0000313" key="10">
    <source>
        <dbReference type="Proteomes" id="UP001055712"/>
    </source>
</evidence>
<dbReference type="InterPro" id="IPR005037">
    <property type="entry name" value="PRP38"/>
</dbReference>
<dbReference type="EMBL" id="SIDB01000007">
    <property type="protein sequence ID" value="KAI3430293.1"/>
    <property type="molecule type" value="Genomic_DNA"/>
</dbReference>
<keyword evidence="5 7" id="KW-0508">mRNA splicing</keyword>
<gene>
    <name evidence="9" type="ORF">D9Q98_004889</name>
</gene>
<sequence>MANRTDKEAAAIHGTNPQNLIEYISRQKIYDSIYWKQECFGLSAERLVDKAVEIKEVGAMYGEPQKPTHFLCLVCKMLQIQPDKDIVVEFIKNDDFKYLRLLGAFYMRLVGRPLDVYQYLEPLYNDYRKVRVRNLQGKQELTHVDELIDAMLHKDRLFTISLPRLPARLTLEVAGQLEPRISVLDEEFDEAALEEEQQEQADALQAAANAQAVAAAAAGQGQAQPEEGEVGGGSGKEAGERGEAEREAEREQRREKEKWQLTKEDKRRREREVGPRSRSRSRDRREGGRRERSRSRERRHERRDERPRRRSRSRSRERRRSRDVAVRDDRRDDRRYRSRSRERYDDRRRDDRRDRDERRDGGRERDERRRDERRRGRSGSPARDRARDRGDKRSRPAEPADGKDEIAEANALRASLGLKPLK</sequence>
<evidence type="ECO:0000256" key="4">
    <source>
        <dbReference type="ARBA" id="ARBA00022728"/>
    </source>
</evidence>
<protein>
    <recommendedName>
        <fullName evidence="7">Pre-mRNA-splicing factor 38</fullName>
    </recommendedName>
</protein>
<dbReference type="GO" id="GO:0005681">
    <property type="term" value="C:spliceosomal complex"/>
    <property type="evidence" value="ECO:0007669"/>
    <property type="project" value="UniProtKB-KW"/>
</dbReference>
<evidence type="ECO:0000256" key="3">
    <source>
        <dbReference type="ARBA" id="ARBA00022664"/>
    </source>
</evidence>
<evidence type="ECO:0000256" key="5">
    <source>
        <dbReference type="ARBA" id="ARBA00023187"/>
    </source>
</evidence>
<proteinExistence type="inferred from homology"/>